<keyword evidence="12" id="KW-1185">Reference proteome</keyword>
<sequence length="544" mass="61029">MTNMNAYTILRLCCKAHNPRAKISTCTRPNLAIQILFLGLCSSFIPASCSVSNRKPPPLPILPLPSAFQLQWQLGNMALFIHFGMNTFSDSEWGSGHVHPSTFNPTKLNASQWIRVAKDSGFSRVIITTKHHDGFCLWPSDYTHYSVRSSKWKNGNGDVVAELAAAAKDAGVGVGIYLSPWDRHEPSFGDSLRYNEFYLAQMTELLTRYGDIKDVFLDGAKGEGEKDIEYLFESWFSLIHQLQPGATIFSDSGPDIRWVGNENGVADSTCWSLFNRTAVGIGDADNDQEYQMKGDPDGPDWVPAVCDVSIRPGWFWHASELPKSAKSLLEIYYKSVGRNCQLFLNVPPNTSGLISSEDIQVLKEFSELRRSIFSHNLATNALVNASSTRGGIQDSPFSPHNVLEEGMHTYWAPEENKSKWVLYINLQEQVSFNVLQVQEPIYMGQRVIEFHLEALHQDGLWKRVITATTIGYQRLLLFPKLQCQHLKLVVDKSRADPLISYIGIYMDSVTVLSEVSDVKSLAYFNASLVRHNTTYNNNSPIAAM</sequence>
<dbReference type="SUPFAM" id="SSF49785">
    <property type="entry name" value="Galactose-binding domain-like"/>
    <property type="match status" value="1"/>
</dbReference>
<dbReference type="GeneID" id="113855249"/>
<dbReference type="InterPro" id="IPR008979">
    <property type="entry name" value="Galactose-bd-like_sf"/>
</dbReference>
<dbReference type="Gene3D" id="2.60.120.260">
    <property type="entry name" value="Galactose-binding domain-like"/>
    <property type="match status" value="1"/>
</dbReference>
<evidence type="ECO:0000256" key="2">
    <source>
        <dbReference type="ARBA" id="ARBA00007951"/>
    </source>
</evidence>
<dbReference type="GO" id="GO:0048046">
    <property type="term" value="C:apoplast"/>
    <property type="evidence" value="ECO:0007669"/>
    <property type="project" value="UniProtKB-SubCell"/>
</dbReference>
<keyword evidence="5" id="KW-0964">Secreted</keyword>
<dbReference type="KEGG" id="aprc:113855249"/>
<evidence type="ECO:0000256" key="3">
    <source>
        <dbReference type="ARBA" id="ARBA00012662"/>
    </source>
</evidence>
<dbReference type="Gene3D" id="3.20.20.80">
    <property type="entry name" value="Glycosidases"/>
    <property type="match status" value="1"/>
</dbReference>
<reference evidence="12" key="1">
    <citation type="journal article" date="2019" name="Toxins">
        <title>Detection of Abrin-Like and Prepropulchellin-Like Toxin Genes and Transcripts Using Whole Genome Sequencing and Full-Length Transcript Sequencing of Abrus precatorius.</title>
        <authorList>
            <person name="Hovde B.T."/>
            <person name="Daligault H.E."/>
            <person name="Hanschen E.R."/>
            <person name="Kunde Y.A."/>
            <person name="Johnson M.B."/>
            <person name="Starkenburg S.R."/>
            <person name="Johnson S.L."/>
        </authorList>
    </citation>
    <scope>NUCLEOTIDE SEQUENCE [LARGE SCALE GENOMIC DNA]</scope>
</reference>
<evidence type="ECO:0000313" key="13">
    <source>
        <dbReference type="RefSeq" id="XP_027342607.1"/>
    </source>
</evidence>
<keyword evidence="6" id="KW-0732">Signal</keyword>
<dbReference type="EC" id="3.2.1.51" evidence="3"/>
<dbReference type="PANTHER" id="PTHR10030:SF27">
    <property type="entry name" value="ALPHA-L-FUCOSIDASE 1"/>
    <property type="match status" value="1"/>
</dbReference>
<proteinExistence type="inferred from homology"/>
<comment type="similarity">
    <text evidence="2">Belongs to the glycosyl hydrolase 29 family.</text>
</comment>
<dbReference type="SUPFAM" id="SSF51445">
    <property type="entry name" value="(Trans)glycosidases"/>
    <property type="match status" value="1"/>
</dbReference>
<dbReference type="GO" id="GO:0016139">
    <property type="term" value="P:glycoside catabolic process"/>
    <property type="evidence" value="ECO:0007669"/>
    <property type="project" value="TreeGrafter"/>
</dbReference>
<dbReference type="GO" id="GO:0004560">
    <property type="term" value="F:alpha-L-fucosidase activity"/>
    <property type="evidence" value="ECO:0007669"/>
    <property type="project" value="UniProtKB-EC"/>
</dbReference>
<dbReference type="Pfam" id="PF01120">
    <property type="entry name" value="Alpha_L_fucos"/>
    <property type="match status" value="1"/>
</dbReference>
<dbReference type="FunFam" id="3.20.20.80:FF:000052">
    <property type="entry name" value="Putative alpha-L-fucosidase 1"/>
    <property type="match status" value="1"/>
</dbReference>
<dbReference type="InterPro" id="IPR000933">
    <property type="entry name" value="Glyco_hydro_29"/>
</dbReference>
<evidence type="ECO:0000313" key="12">
    <source>
        <dbReference type="Proteomes" id="UP000694853"/>
    </source>
</evidence>
<evidence type="ECO:0000256" key="5">
    <source>
        <dbReference type="ARBA" id="ARBA00022525"/>
    </source>
</evidence>
<gene>
    <name evidence="13" type="primary">LOC113855249</name>
</gene>
<name>A0A8B8KFM1_ABRPR</name>
<evidence type="ECO:0000256" key="4">
    <source>
        <dbReference type="ARBA" id="ARBA00022523"/>
    </source>
</evidence>
<evidence type="ECO:0000256" key="10">
    <source>
        <dbReference type="ARBA" id="ARBA00081661"/>
    </source>
</evidence>
<comment type="subcellular location">
    <subcellularLocation>
        <location evidence="1">Secreted</location>
        <location evidence="1">Extracellular space</location>
        <location evidence="1">Apoplast</location>
    </subcellularLocation>
</comment>
<evidence type="ECO:0000256" key="8">
    <source>
        <dbReference type="ARBA" id="ARBA00023180"/>
    </source>
</evidence>
<dbReference type="GO" id="GO:0005764">
    <property type="term" value="C:lysosome"/>
    <property type="evidence" value="ECO:0007669"/>
    <property type="project" value="TreeGrafter"/>
</dbReference>
<dbReference type="GO" id="GO:0006004">
    <property type="term" value="P:fucose metabolic process"/>
    <property type="evidence" value="ECO:0007669"/>
    <property type="project" value="TreeGrafter"/>
</dbReference>
<keyword evidence="9" id="KW-0326">Glycosidase</keyword>
<dbReference type="AlphaFoldDB" id="A0A8B8KFM1"/>
<dbReference type="RefSeq" id="XP_027342607.1">
    <property type="nucleotide sequence ID" value="XM_027486806.1"/>
</dbReference>
<keyword evidence="8" id="KW-0325">Glycoprotein</keyword>
<dbReference type="InterPro" id="IPR017853">
    <property type="entry name" value="GH"/>
</dbReference>
<dbReference type="Proteomes" id="UP000694853">
    <property type="component" value="Unplaced"/>
</dbReference>
<keyword evidence="4" id="KW-0052">Apoplast</keyword>
<feature type="domain" description="Glycoside hydrolase family 29 N-terminal" evidence="11">
    <location>
        <begin position="101"/>
        <end position="366"/>
    </location>
</feature>
<dbReference type="InterPro" id="IPR057739">
    <property type="entry name" value="Glyco_hydro_29_N"/>
</dbReference>
<keyword evidence="7" id="KW-0378">Hydrolase</keyword>
<dbReference type="PANTHER" id="PTHR10030">
    <property type="entry name" value="ALPHA-L-FUCOSIDASE"/>
    <property type="match status" value="1"/>
</dbReference>
<protein>
    <recommendedName>
        <fullName evidence="3">alpha-L-fucosidase</fullName>
        <ecNumber evidence="3">3.2.1.51</ecNumber>
    </recommendedName>
    <alternativeName>
        <fullName evidence="10">Alpha-L-fucoside fucohydrolase</fullName>
    </alternativeName>
</protein>
<evidence type="ECO:0000259" key="11">
    <source>
        <dbReference type="Pfam" id="PF01120"/>
    </source>
</evidence>
<evidence type="ECO:0000256" key="9">
    <source>
        <dbReference type="ARBA" id="ARBA00023295"/>
    </source>
</evidence>
<reference evidence="13" key="2">
    <citation type="submission" date="2025-08" db="UniProtKB">
        <authorList>
            <consortium name="RefSeq"/>
        </authorList>
    </citation>
    <scope>IDENTIFICATION</scope>
    <source>
        <tissue evidence="13">Young leaves</tissue>
    </source>
</reference>
<evidence type="ECO:0000256" key="6">
    <source>
        <dbReference type="ARBA" id="ARBA00022729"/>
    </source>
</evidence>
<evidence type="ECO:0000256" key="7">
    <source>
        <dbReference type="ARBA" id="ARBA00022801"/>
    </source>
</evidence>
<organism evidence="12 13">
    <name type="scientific">Abrus precatorius</name>
    <name type="common">Indian licorice</name>
    <name type="synonym">Glycine abrus</name>
    <dbReference type="NCBI Taxonomy" id="3816"/>
    <lineage>
        <taxon>Eukaryota</taxon>
        <taxon>Viridiplantae</taxon>
        <taxon>Streptophyta</taxon>
        <taxon>Embryophyta</taxon>
        <taxon>Tracheophyta</taxon>
        <taxon>Spermatophyta</taxon>
        <taxon>Magnoliopsida</taxon>
        <taxon>eudicotyledons</taxon>
        <taxon>Gunneridae</taxon>
        <taxon>Pentapetalae</taxon>
        <taxon>rosids</taxon>
        <taxon>fabids</taxon>
        <taxon>Fabales</taxon>
        <taxon>Fabaceae</taxon>
        <taxon>Papilionoideae</taxon>
        <taxon>50 kb inversion clade</taxon>
        <taxon>NPAAA clade</taxon>
        <taxon>indigoferoid/millettioid clade</taxon>
        <taxon>Abreae</taxon>
        <taxon>Abrus</taxon>
    </lineage>
</organism>
<dbReference type="FunFam" id="2.60.120.260:FF:000093">
    <property type="entry name" value="Alpha-L-fucosidase 1"/>
    <property type="match status" value="1"/>
</dbReference>
<dbReference type="SMART" id="SM00812">
    <property type="entry name" value="Alpha_L_fucos"/>
    <property type="match status" value="1"/>
</dbReference>
<dbReference type="OrthoDB" id="6039950at2759"/>
<accession>A0A8B8KFM1</accession>
<evidence type="ECO:0000256" key="1">
    <source>
        <dbReference type="ARBA" id="ARBA00004271"/>
    </source>
</evidence>